<name>A0A6A4P6K7_LUPAL</name>
<accession>A0A6A4P6K7</accession>
<organism evidence="1 2">
    <name type="scientific">Lupinus albus</name>
    <name type="common">White lupine</name>
    <name type="synonym">Lupinus termis</name>
    <dbReference type="NCBI Taxonomy" id="3870"/>
    <lineage>
        <taxon>Eukaryota</taxon>
        <taxon>Viridiplantae</taxon>
        <taxon>Streptophyta</taxon>
        <taxon>Embryophyta</taxon>
        <taxon>Tracheophyta</taxon>
        <taxon>Spermatophyta</taxon>
        <taxon>Magnoliopsida</taxon>
        <taxon>eudicotyledons</taxon>
        <taxon>Gunneridae</taxon>
        <taxon>Pentapetalae</taxon>
        <taxon>rosids</taxon>
        <taxon>fabids</taxon>
        <taxon>Fabales</taxon>
        <taxon>Fabaceae</taxon>
        <taxon>Papilionoideae</taxon>
        <taxon>50 kb inversion clade</taxon>
        <taxon>genistoids sensu lato</taxon>
        <taxon>core genistoids</taxon>
        <taxon>Genisteae</taxon>
        <taxon>Lupinus</taxon>
    </lineage>
</organism>
<dbReference type="Gene3D" id="3.40.50.2000">
    <property type="entry name" value="Glycogen Phosphorylase B"/>
    <property type="match status" value="1"/>
</dbReference>
<sequence length="62" mass="7136">MDASPLQIVIYPWFSMEHLTPYLHFSNKLGKRGHKSSFFIPQKNTNQVTASQPPPTPYNFCP</sequence>
<dbReference type="AlphaFoldDB" id="A0A6A4P6K7"/>
<dbReference type="SUPFAM" id="SSF53756">
    <property type="entry name" value="UDP-Glycosyltransferase/glycogen phosphorylase"/>
    <property type="match status" value="1"/>
</dbReference>
<keyword evidence="1" id="KW-0808">Transferase</keyword>
<evidence type="ECO:0000313" key="1">
    <source>
        <dbReference type="EMBL" id="KAE9598445.1"/>
    </source>
</evidence>
<evidence type="ECO:0000313" key="2">
    <source>
        <dbReference type="Proteomes" id="UP000447434"/>
    </source>
</evidence>
<protein>
    <submittedName>
        <fullName evidence="1">Putative anthocyanidin 3-O-glucoside 2'''-O-xylosyltransferase</fullName>
    </submittedName>
</protein>
<gene>
    <name evidence="1" type="ORF">Lalb_Chr15g0081061</name>
</gene>
<dbReference type="GO" id="GO:0016740">
    <property type="term" value="F:transferase activity"/>
    <property type="evidence" value="ECO:0007669"/>
    <property type="project" value="UniProtKB-KW"/>
</dbReference>
<proteinExistence type="predicted"/>
<dbReference type="EMBL" id="WOCE01000015">
    <property type="protein sequence ID" value="KAE9598445.1"/>
    <property type="molecule type" value="Genomic_DNA"/>
</dbReference>
<dbReference type="OrthoDB" id="5835829at2759"/>
<dbReference type="Proteomes" id="UP000447434">
    <property type="component" value="Chromosome 15"/>
</dbReference>
<comment type="caution">
    <text evidence="1">The sequence shown here is derived from an EMBL/GenBank/DDBJ whole genome shotgun (WGS) entry which is preliminary data.</text>
</comment>
<keyword evidence="2" id="KW-1185">Reference proteome</keyword>
<reference evidence="2" key="1">
    <citation type="journal article" date="2020" name="Nat. Commun.">
        <title>Genome sequence of the cluster root forming white lupin.</title>
        <authorList>
            <person name="Hufnagel B."/>
            <person name="Marques A."/>
            <person name="Soriano A."/>
            <person name="Marques L."/>
            <person name="Divol F."/>
            <person name="Doumas P."/>
            <person name="Sallet E."/>
            <person name="Mancinotti D."/>
            <person name="Carrere S."/>
            <person name="Marande W."/>
            <person name="Arribat S."/>
            <person name="Keller J."/>
            <person name="Huneau C."/>
            <person name="Blein T."/>
            <person name="Aime D."/>
            <person name="Laguerre M."/>
            <person name="Taylor J."/>
            <person name="Schubert V."/>
            <person name="Nelson M."/>
            <person name="Geu-Flores F."/>
            <person name="Crespi M."/>
            <person name="Gallardo-Guerrero K."/>
            <person name="Delaux P.-M."/>
            <person name="Salse J."/>
            <person name="Berges H."/>
            <person name="Guyot R."/>
            <person name="Gouzy J."/>
            <person name="Peret B."/>
        </authorList>
    </citation>
    <scope>NUCLEOTIDE SEQUENCE [LARGE SCALE GENOMIC DNA]</scope>
    <source>
        <strain evidence="2">cv. Amiga</strain>
    </source>
</reference>